<comment type="caution">
    <text evidence="1">The sequence shown here is derived from an EMBL/GenBank/DDBJ whole genome shotgun (WGS) entry which is preliminary data.</text>
</comment>
<dbReference type="Proteomes" id="UP001465976">
    <property type="component" value="Unassembled WGS sequence"/>
</dbReference>
<keyword evidence="2" id="KW-1185">Reference proteome</keyword>
<protein>
    <submittedName>
        <fullName evidence="1">Uncharacterized protein</fullName>
    </submittedName>
</protein>
<name>A0ABR3FRX4_9AGAR</name>
<gene>
    <name evidence="1" type="ORF">V5O48_003794</name>
</gene>
<accession>A0ABR3FRX4</accession>
<reference evidence="1 2" key="1">
    <citation type="submission" date="2024-02" db="EMBL/GenBank/DDBJ databases">
        <title>A draft genome for the cacao thread blight pathogen Marasmius crinis-equi.</title>
        <authorList>
            <person name="Cohen S.P."/>
            <person name="Baruah I.K."/>
            <person name="Amoako-Attah I."/>
            <person name="Bukari Y."/>
            <person name="Meinhardt L.W."/>
            <person name="Bailey B.A."/>
        </authorList>
    </citation>
    <scope>NUCLEOTIDE SEQUENCE [LARGE SCALE GENOMIC DNA]</scope>
    <source>
        <strain evidence="1 2">GH-76</strain>
    </source>
</reference>
<evidence type="ECO:0000313" key="1">
    <source>
        <dbReference type="EMBL" id="KAL0578191.1"/>
    </source>
</evidence>
<sequence>MTTYVRSRFQQGPSLSRWAEVRHMLVDTLLQVAGLDMFLPLFTAAELSRMLTVSRKFHHNIDVYRRRLHNIDKLLLMFFTLSEIRLFRDIQACDGFLISGSLALQYFAGVVWPDSDLDIYCYPGTFTRLTYFLRRIGYGFTPAHAGSTGSLESIIQYIEHGVGTFGEYTNRAKAILAVLSFERCMADSTRKIQVVVCINSPMEAILHFHSSKNSFLELCDSVNRFLPLAAVMNFIGPTHAVSLYPYSTLHLFEAIRLVPVDSASAAFQKYSERGWNLVGCGSALSGLRRANEFVHDRAVGDPATWIIALRGIDMPSDRDSVNLKWILAHSWSHTRGSRGVVRITAQVGGRCSWRWPLTFANICQHLKLHGPDLQEDCDVCENAPADEYDRGEDVYDLVHKAVESSPRIGDTAVDNFAVEFLRHAFGRVQFLGPVHSELLPDSDVAMNAFMQLKAVLYYFRSEPKITVSFHLEGRPFVLTSFHVYLTLGSVSRTVAMLKCNSYRRPKADSGLSFKLVFPSSPRQVCLSADFVMPRFNVRSSVNGPRDRPTEVDAQTIDRFILDTLNNSPQRPIGAGEIVPLSASYHELRECLYALFTILNCSPELVVRYSRDIGERTDIQSFAEIGVRLPEYWPDLEDTALGVNYNMAAVHRLHRLGFSVTLTKGGKLFM</sequence>
<organism evidence="1 2">
    <name type="scientific">Marasmius crinis-equi</name>
    <dbReference type="NCBI Taxonomy" id="585013"/>
    <lineage>
        <taxon>Eukaryota</taxon>
        <taxon>Fungi</taxon>
        <taxon>Dikarya</taxon>
        <taxon>Basidiomycota</taxon>
        <taxon>Agaricomycotina</taxon>
        <taxon>Agaricomycetes</taxon>
        <taxon>Agaricomycetidae</taxon>
        <taxon>Agaricales</taxon>
        <taxon>Marasmiineae</taxon>
        <taxon>Marasmiaceae</taxon>
        <taxon>Marasmius</taxon>
    </lineage>
</organism>
<dbReference type="EMBL" id="JBAHYK010000114">
    <property type="protein sequence ID" value="KAL0578191.1"/>
    <property type="molecule type" value="Genomic_DNA"/>
</dbReference>
<evidence type="ECO:0000313" key="2">
    <source>
        <dbReference type="Proteomes" id="UP001465976"/>
    </source>
</evidence>
<proteinExistence type="predicted"/>